<keyword evidence="3" id="KW-1185">Reference proteome</keyword>
<dbReference type="Gene3D" id="2.40.50.40">
    <property type="match status" value="1"/>
</dbReference>
<comment type="caution">
    <text evidence="2">The sequence shown here is derived from an EMBL/GenBank/DDBJ whole genome shotgun (WGS) entry which is preliminary data.</text>
</comment>
<dbReference type="InterPro" id="IPR056924">
    <property type="entry name" value="SH3_Tf2-1"/>
</dbReference>
<dbReference type="InterPro" id="IPR000953">
    <property type="entry name" value="Chromo/chromo_shadow_dom"/>
</dbReference>
<dbReference type="InterPro" id="IPR016197">
    <property type="entry name" value="Chromo-like_dom_sf"/>
</dbReference>
<protein>
    <recommendedName>
        <fullName evidence="1">Chromo domain-containing protein</fullName>
    </recommendedName>
</protein>
<gene>
    <name evidence="2" type="ORF">KY290_017613</name>
</gene>
<accession>A0ABQ7VBS7</accession>
<name>A0ABQ7VBS7_SOLTU</name>
<dbReference type="PANTHER" id="PTHR46148">
    <property type="entry name" value="CHROMO DOMAIN-CONTAINING PROTEIN"/>
    <property type="match status" value="1"/>
</dbReference>
<dbReference type="SUPFAM" id="SSF54160">
    <property type="entry name" value="Chromo domain-like"/>
    <property type="match status" value="1"/>
</dbReference>
<evidence type="ECO:0000259" key="1">
    <source>
        <dbReference type="PROSITE" id="PS50013"/>
    </source>
</evidence>
<proteinExistence type="predicted"/>
<dbReference type="PANTHER" id="PTHR46148:SF52">
    <property type="entry name" value="OS04G0603800 PROTEIN"/>
    <property type="match status" value="1"/>
</dbReference>
<organism evidence="2 3">
    <name type="scientific">Solanum tuberosum</name>
    <name type="common">Potato</name>
    <dbReference type="NCBI Taxonomy" id="4113"/>
    <lineage>
        <taxon>Eukaryota</taxon>
        <taxon>Viridiplantae</taxon>
        <taxon>Streptophyta</taxon>
        <taxon>Embryophyta</taxon>
        <taxon>Tracheophyta</taxon>
        <taxon>Spermatophyta</taxon>
        <taxon>Magnoliopsida</taxon>
        <taxon>eudicotyledons</taxon>
        <taxon>Gunneridae</taxon>
        <taxon>Pentapetalae</taxon>
        <taxon>asterids</taxon>
        <taxon>lamiids</taxon>
        <taxon>Solanales</taxon>
        <taxon>Solanaceae</taxon>
        <taxon>Solanoideae</taxon>
        <taxon>Solaneae</taxon>
        <taxon>Solanum</taxon>
    </lineage>
</organism>
<dbReference type="Proteomes" id="UP000826656">
    <property type="component" value="Unassembled WGS sequence"/>
</dbReference>
<dbReference type="EMBL" id="JAIVGD010000013">
    <property type="protein sequence ID" value="KAH0761540.1"/>
    <property type="molecule type" value="Genomic_DNA"/>
</dbReference>
<feature type="domain" description="Chromo" evidence="1">
    <location>
        <begin position="102"/>
        <end position="152"/>
    </location>
</feature>
<sequence>MTDIPNKHRSDRQFQEVDWVYLKIQPYRQITLSNQTFNKLATKYYGPYQVMQRIRNVAYKHSLLAHMAIHPTFHVSQLKPCYAVPEVLNHPPLVDIASPYCVEPDKVLARRMIKMGNKAVAQILVQWKDMPSEQATWEDFAKMKLRFPTFLP</sequence>
<evidence type="ECO:0000313" key="2">
    <source>
        <dbReference type="EMBL" id="KAH0761540.1"/>
    </source>
</evidence>
<dbReference type="PROSITE" id="PS50013">
    <property type="entry name" value="CHROMO_2"/>
    <property type="match status" value="1"/>
</dbReference>
<dbReference type="Pfam" id="PF24626">
    <property type="entry name" value="SH3_Tf2-1"/>
    <property type="match status" value="1"/>
</dbReference>
<reference evidence="2 3" key="1">
    <citation type="journal article" date="2021" name="bioRxiv">
        <title>Chromosome-scale and haplotype-resolved genome assembly of a tetraploid potato cultivar.</title>
        <authorList>
            <person name="Sun H."/>
            <person name="Jiao W.-B."/>
            <person name="Krause K."/>
            <person name="Campoy J.A."/>
            <person name="Goel M."/>
            <person name="Folz-Donahue K."/>
            <person name="Kukat C."/>
            <person name="Huettel B."/>
            <person name="Schneeberger K."/>
        </authorList>
    </citation>
    <scope>NUCLEOTIDE SEQUENCE [LARGE SCALE GENOMIC DNA]</scope>
    <source>
        <strain evidence="2">SolTubOtavaFocal</strain>
        <tissue evidence="2">Leaves</tissue>
    </source>
</reference>
<dbReference type="InterPro" id="IPR023780">
    <property type="entry name" value="Chromo_domain"/>
</dbReference>
<evidence type="ECO:0000313" key="3">
    <source>
        <dbReference type="Proteomes" id="UP000826656"/>
    </source>
</evidence>
<dbReference type="Pfam" id="PF00385">
    <property type="entry name" value="Chromo"/>
    <property type="match status" value="1"/>
</dbReference>